<dbReference type="AlphaFoldDB" id="A0A2N1E236"/>
<keyword evidence="1" id="KW-1133">Transmembrane helix</keyword>
<dbReference type="EMBL" id="NVXX01000026">
    <property type="protein sequence ID" value="PKH18488.1"/>
    <property type="molecule type" value="Genomic_DNA"/>
</dbReference>
<keyword evidence="1" id="KW-0812">Transmembrane</keyword>
<sequence>MSGKNDQVFQLSLTEIFIIVCFILLLLMGYQIFKLTHKNHALNEKVLAFQDLDVRESAINKAAEALKARMTALGVRKPDEIISKLVDASRTTAELDRLKVLMTQKNQELTALTAIEKALMEVAGQKKGADAKQLILETMMSFEQLKKLVVDSADESGVQPTDVVKRVAALKAQSEMLAAAFGINADQTNDQFQETIKHAVALAQAEKKNGVSPIELQKSNKDLRGQVQFLQNRLNKGRGGDLPPCWVNEVTGKAEMFLTVKLSENNLSFEPAWPPARQEDAMALPGITELMTNTTRTYESFTQAAKPVSDLGTQKECKYYVRLMSQIQDAVTSDRRRLMVENLFYKVEVRR</sequence>
<gene>
    <name evidence="2" type="ORF">CIB54_18055</name>
</gene>
<accession>A0A2N1E236</accession>
<evidence type="ECO:0000256" key="1">
    <source>
        <dbReference type="SAM" id="Phobius"/>
    </source>
</evidence>
<reference evidence="2 3" key="1">
    <citation type="submission" date="2017-08" db="EMBL/GenBank/DDBJ databases">
        <authorList>
            <person name="de Groot N.N."/>
        </authorList>
    </citation>
    <scope>NUCLEOTIDE SEQUENCE [LARGE SCALE GENOMIC DNA]</scope>
    <source>
        <strain evidence="2 3">PfR 37</strain>
    </source>
</reference>
<protein>
    <submittedName>
        <fullName evidence="2">Uncharacterized protein</fullName>
    </submittedName>
</protein>
<proteinExistence type="predicted"/>
<feature type="transmembrane region" description="Helical" evidence="1">
    <location>
        <begin position="12"/>
        <end position="33"/>
    </location>
</feature>
<organism evidence="2 3">
    <name type="scientific">Pseudomonas fluorescens</name>
    <dbReference type="NCBI Taxonomy" id="294"/>
    <lineage>
        <taxon>Bacteria</taxon>
        <taxon>Pseudomonadati</taxon>
        <taxon>Pseudomonadota</taxon>
        <taxon>Gammaproteobacteria</taxon>
        <taxon>Pseudomonadales</taxon>
        <taxon>Pseudomonadaceae</taxon>
        <taxon>Pseudomonas</taxon>
    </lineage>
</organism>
<keyword evidence="1" id="KW-0472">Membrane</keyword>
<dbReference type="Proteomes" id="UP000233564">
    <property type="component" value="Unassembled WGS sequence"/>
</dbReference>
<evidence type="ECO:0000313" key="3">
    <source>
        <dbReference type="Proteomes" id="UP000233564"/>
    </source>
</evidence>
<name>A0A2N1E236_PSEFL</name>
<dbReference type="RefSeq" id="WP_101220547.1">
    <property type="nucleotide sequence ID" value="NZ_KZ478004.1"/>
</dbReference>
<comment type="caution">
    <text evidence="2">The sequence shown here is derived from an EMBL/GenBank/DDBJ whole genome shotgun (WGS) entry which is preliminary data.</text>
</comment>
<evidence type="ECO:0000313" key="2">
    <source>
        <dbReference type="EMBL" id="PKH18488.1"/>
    </source>
</evidence>